<dbReference type="Proteomes" id="UP001157502">
    <property type="component" value="Chromosome 2"/>
</dbReference>
<evidence type="ECO:0000313" key="2">
    <source>
        <dbReference type="Proteomes" id="UP001157502"/>
    </source>
</evidence>
<gene>
    <name evidence="1" type="ORF">DPEC_G00021870</name>
</gene>
<evidence type="ECO:0000313" key="1">
    <source>
        <dbReference type="EMBL" id="KAJ8015026.1"/>
    </source>
</evidence>
<proteinExistence type="predicted"/>
<name>A0ACC2HG85_DALPE</name>
<sequence length="931" mass="101378">MLKFGLDKLESDFTEAESCTHFKMEELALLDLLQCPQCLERLDVSAKVLPCQHTFCKPCLWRHETSDSVGKVLTHCPECRTPVQARSVEELPPNLLLVRLLEGLNQGLMGPGRDGPLDRNRKYSRYSVPFCLPMEIQQLSSQQSTQGKERQSGQNEQNQSQHKFLFHMESDFQSQPVALCRALFDFDSKEMDVDLADSKDCLTFLKGDLLTVIRRVDENWIEGKLGDKVGIFSLKFTESCVTDQRRQQRGSKRWQPNIAAAAKLLEGRTRQGSDSSPDSWIGSALSNLGSSVLTNPNRTADSGEPQSPTKSPNIAVFNLPVNIPGSLSSALYQRNQAQLSNSAGPYKPGQAQQPATAFQPTPGQAQLPSANALDSLTHQQGRQSHRSQSNHAGVTQGSSVSIHPSAVTLQRARRNSESAAKRPSQRGERNMSTGEAPPTITMALTNPQNASASTDSKQSSTQQLSISVCAALYSYKPRRSEELELRKGEMVGVYGKFKEGWLRGLSLRTGKVGILPGNFVTPVLRTSARLLESKAMSAGSSTLPGKRTPSSKTQAMILALDRVNSDGTGNLIGPHVAPVSNIMQPVMSSGGAARQSLHGVGSKGWDTVRRVFRGSHRGLSHRGKQYSHTMSSSSALHSQNSSQNLSQRSNHYPHTTNVTSGLQTHTQSQNFSHIQAPGYSPALLRRKQHLSILPNHNRSLARMSEGLAPSSGGFMKDRDTAAREAFDKQVLESKQAALNGNGLNTIHSILVKPDAHKNNTEKPSKSVRFVTQPDSPPPQPRTTSLPSGSQPPSNTRPGPLPLEVWAPSLTLGRDGPGIILKEGKAPVLRKGLETYPPTSDGLDTNQKPTTTSSSSSLSSVTSASIQSSSPSRHRVATTYQAQAESEMSLKQGEPVLLHRHRPDGRVLLTQESSGHTGLFHSSVLQYLDRFS</sequence>
<dbReference type="EMBL" id="CM055729">
    <property type="protein sequence ID" value="KAJ8015026.1"/>
    <property type="molecule type" value="Genomic_DNA"/>
</dbReference>
<comment type="caution">
    <text evidence="1">The sequence shown here is derived from an EMBL/GenBank/DDBJ whole genome shotgun (WGS) entry which is preliminary data.</text>
</comment>
<accession>A0ACC2HG85</accession>
<organism evidence="1 2">
    <name type="scientific">Dallia pectoralis</name>
    <name type="common">Alaska blackfish</name>
    <dbReference type="NCBI Taxonomy" id="75939"/>
    <lineage>
        <taxon>Eukaryota</taxon>
        <taxon>Metazoa</taxon>
        <taxon>Chordata</taxon>
        <taxon>Craniata</taxon>
        <taxon>Vertebrata</taxon>
        <taxon>Euteleostomi</taxon>
        <taxon>Actinopterygii</taxon>
        <taxon>Neopterygii</taxon>
        <taxon>Teleostei</taxon>
        <taxon>Protacanthopterygii</taxon>
        <taxon>Esociformes</taxon>
        <taxon>Umbridae</taxon>
        <taxon>Dallia</taxon>
    </lineage>
</organism>
<protein>
    <submittedName>
        <fullName evidence="1">Uncharacterized protein</fullName>
    </submittedName>
</protein>
<keyword evidence="2" id="KW-1185">Reference proteome</keyword>
<reference evidence="1" key="1">
    <citation type="submission" date="2021-05" db="EMBL/GenBank/DDBJ databases">
        <authorList>
            <person name="Pan Q."/>
            <person name="Jouanno E."/>
            <person name="Zahm M."/>
            <person name="Klopp C."/>
            <person name="Cabau C."/>
            <person name="Louis A."/>
            <person name="Berthelot C."/>
            <person name="Parey E."/>
            <person name="Roest Crollius H."/>
            <person name="Montfort J."/>
            <person name="Robinson-Rechavi M."/>
            <person name="Bouchez O."/>
            <person name="Lampietro C."/>
            <person name="Lopez Roques C."/>
            <person name="Donnadieu C."/>
            <person name="Postlethwait J."/>
            <person name="Bobe J."/>
            <person name="Dillon D."/>
            <person name="Chandos A."/>
            <person name="von Hippel F."/>
            <person name="Guiguen Y."/>
        </authorList>
    </citation>
    <scope>NUCLEOTIDE SEQUENCE</scope>
    <source>
        <strain evidence="1">YG-Jan2019</strain>
    </source>
</reference>